<accession>A0A7Z0CJE9</accession>
<dbReference type="AlphaFoldDB" id="A0A7Z0CJE9"/>
<evidence type="ECO:0000313" key="3">
    <source>
        <dbReference type="Proteomes" id="UP000547973"/>
    </source>
</evidence>
<dbReference type="InterPro" id="IPR021354">
    <property type="entry name" value="DUF2975"/>
</dbReference>
<feature type="transmembrane region" description="Helical" evidence="1">
    <location>
        <begin position="44"/>
        <end position="66"/>
    </location>
</feature>
<comment type="caution">
    <text evidence="2">The sequence shown here is derived from an EMBL/GenBank/DDBJ whole genome shotgun (WGS) entry which is preliminary data.</text>
</comment>
<gene>
    <name evidence="2" type="ORF">BKA03_000799</name>
</gene>
<keyword evidence="1" id="KW-0472">Membrane</keyword>
<evidence type="ECO:0000256" key="1">
    <source>
        <dbReference type="SAM" id="Phobius"/>
    </source>
</evidence>
<dbReference type="RefSeq" id="WP_083971338.1">
    <property type="nucleotide sequence ID" value="NZ_BBRC01000003.1"/>
</dbReference>
<name>A0A7Z0CJE9_9MICO</name>
<feature type="transmembrane region" description="Helical" evidence="1">
    <location>
        <begin position="87"/>
        <end position="112"/>
    </location>
</feature>
<dbReference type="OrthoDB" id="3240470at2"/>
<reference evidence="2 3" key="1">
    <citation type="submission" date="2020-07" db="EMBL/GenBank/DDBJ databases">
        <title>Sequencing the genomes of 1000 actinobacteria strains.</title>
        <authorList>
            <person name="Klenk H.-P."/>
        </authorList>
    </citation>
    <scope>NUCLEOTIDE SEQUENCE [LARGE SCALE GENOMIC DNA]</scope>
    <source>
        <strain evidence="2 3">DSM 19970</strain>
    </source>
</reference>
<protein>
    <recommendedName>
        <fullName evidence="4">DUF2975 domain-containing protein</fullName>
    </recommendedName>
</protein>
<organism evidence="2 3">
    <name type="scientific">Demequina lutea</name>
    <dbReference type="NCBI Taxonomy" id="431489"/>
    <lineage>
        <taxon>Bacteria</taxon>
        <taxon>Bacillati</taxon>
        <taxon>Actinomycetota</taxon>
        <taxon>Actinomycetes</taxon>
        <taxon>Micrococcales</taxon>
        <taxon>Demequinaceae</taxon>
        <taxon>Demequina</taxon>
    </lineage>
</organism>
<evidence type="ECO:0000313" key="2">
    <source>
        <dbReference type="EMBL" id="NYI40680.1"/>
    </source>
</evidence>
<proteinExistence type="predicted"/>
<keyword evidence="1" id="KW-0812">Transmembrane</keyword>
<feature type="transmembrane region" description="Helical" evidence="1">
    <location>
        <begin position="118"/>
        <end position="141"/>
    </location>
</feature>
<keyword evidence="3" id="KW-1185">Reference proteome</keyword>
<dbReference type="Proteomes" id="UP000547973">
    <property type="component" value="Unassembled WGS sequence"/>
</dbReference>
<sequence length="159" mass="17061">MNRWMLSLLKVLIVILFAGGLLAQVVFIPWIAWAEAQDFPEVNYLAVPYAALAIATVACAELILVATWKLAGMVERGRIFDAAALKWVTLMVNSAWVATALVAIVTIDATFIEGLGPITVPVTLMGATVAVSTVALILMVMRGLLQTAVQHKGELDEVV</sequence>
<evidence type="ECO:0008006" key="4">
    <source>
        <dbReference type="Google" id="ProtNLM"/>
    </source>
</evidence>
<dbReference type="EMBL" id="JACBZO010000001">
    <property type="protein sequence ID" value="NYI40680.1"/>
    <property type="molecule type" value="Genomic_DNA"/>
</dbReference>
<keyword evidence="1" id="KW-1133">Transmembrane helix</keyword>
<dbReference type="Pfam" id="PF11188">
    <property type="entry name" value="DUF2975"/>
    <property type="match status" value="1"/>
</dbReference>